<evidence type="ECO:0000256" key="2">
    <source>
        <dbReference type="ARBA" id="ARBA00022801"/>
    </source>
</evidence>
<gene>
    <name evidence="4" type="ORF">VP1G_10667</name>
</gene>
<sequence>MARTPSAEGRIPFQVPGNLNIPCSTYYKVFGNLSSGAPPVVFLYGGPGGGYEYLLSFAELWLKYGLPTAGDKDFWQESLFVAELDNLIDYLQLRDGPGFYLFGQSWGGLLAVAFAARSPRGLQKLVLASGLASMDLSEKSIQLCRKDLPTDVQRVLEKCVQEADYKSQAYRDAMTVFQKMFVCRADPLPEELMLSLKHLGEDQTVYGTMHGPSVLDLDGSLRGWTGIPRLPQIAAPTLVYNGEFDTSRDISQEPFFELIPRVRWITFQNGSHMCHLDGGGLRERVLKVMGTLLRASPRHCCRDCASIPGCANRSA</sequence>
<dbReference type="PANTHER" id="PTHR43798">
    <property type="entry name" value="MONOACYLGLYCEROL LIPASE"/>
    <property type="match status" value="1"/>
</dbReference>
<dbReference type="OrthoDB" id="190201at2759"/>
<evidence type="ECO:0000313" key="4">
    <source>
        <dbReference type="EMBL" id="KUI54510.1"/>
    </source>
</evidence>
<proteinExistence type="inferred from homology"/>
<keyword evidence="5" id="KW-1185">Reference proteome</keyword>
<dbReference type="Proteomes" id="UP000078576">
    <property type="component" value="Unassembled WGS sequence"/>
</dbReference>
<dbReference type="InterPro" id="IPR005945">
    <property type="entry name" value="Pro_imino_pep"/>
</dbReference>
<name>A0A194US55_CYTMA</name>
<dbReference type="InterPro" id="IPR002410">
    <property type="entry name" value="Peptidase_S33"/>
</dbReference>
<reference evidence="5" key="1">
    <citation type="submission" date="2014-12" db="EMBL/GenBank/DDBJ databases">
        <title>Genome Sequence of Valsa Canker Pathogens Uncovers a Specific Adaption of Colonization on Woody Bark.</title>
        <authorList>
            <person name="Yin Z."/>
            <person name="Liu H."/>
            <person name="Gao X."/>
            <person name="Li Z."/>
            <person name="Song N."/>
            <person name="Ke X."/>
            <person name="Dai Q."/>
            <person name="Wu Y."/>
            <person name="Sun Y."/>
            <person name="Xu J.-R."/>
            <person name="Kang Z.K."/>
            <person name="Wang L."/>
            <person name="Huang L."/>
        </authorList>
    </citation>
    <scope>NUCLEOTIDE SEQUENCE [LARGE SCALE GENOMIC DNA]</scope>
    <source>
        <strain evidence="5">SXYL134</strain>
    </source>
</reference>
<dbReference type="Gene3D" id="3.40.50.1820">
    <property type="entry name" value="alpha/beta hydrolase"/>
    <property type="match status" value="1"/>
</dbReference>
<dbReference type="GO" id="GO:0008233">
    <property type="term" value="F:peptidase activity"/>
    <property type="evidence" value="ECO:0007669"/>
    <property type="project" value="InterPro"/>
</dbReference>
<dbReference type="InterPro" id="IPR050266">
    <property type="entry name" value="AB_hydrolase_sf"/>
</dbReference>
<evidence type="ECO:0000256" key="1">
    <source>
        <dbReference type="ARBA" id="ARBA00010088"/>
    </source>
</evidence>
<dbReference type="SUPFAM" id="SSF53474">
    <property type="entry name" value="alpha/beta-Hydrolases"/>
    <property type="match status" value="1"/>
</dbReference>
<comment type="similarity">
    <text evidence="1">Belongs to the peptidase S33 family.</text>
</comment>
<feature type="domain" description="AB hydrolase-1" evidence="3">
    <location>
        <begin position="95"/>
        <end position="278"/>
    </location>
</feature>
<dbReference type="Pfam" id="PF00561">
    <property type="entry name" value="Abhydrolase_1"/>
    <property type="match status" value="1"/>
</dbReference>
<accession>A0A194US55</accession>
<dbReference type="GO" id="GO:0016020">
    <property type="term" value="C:membrane"/>
    <property type="evidence" value="ECO:0007669"/>
    <property type="project" value="TreeGrafter"/>
</dbReference>
<evidence type="ECO:0000313" key="5">
    <source>
        <dbReference type="Proteomes" id="UP000078576"/>
    </source>
</evidence>
<dbReference type="PANTHER" id="PTHR43798:SF31">
    <property type="entry name" value="AB HYDROLASE SUPERFAMILY PROTEIN YCLE"/>
    <property type="match status" value="1"/>
</dbReference>
<dbReference type="InterPro" id="IPR029058">
    <property type="entry name" value="AB_hydrolase_fold"/>
</dbReference>
<evidence type="ECO:0000259" key="3">
    <source>
        <dbReference type="Pfam" id="PF00561"/>
    </source>
</evidence>
<protein>
    <submittedName>
        <fullName evidence="4">L-amino acid amidase</fullName>
    </submittedName>
</protein>
<organism evidence="4 5">
    <name type="scientific">Cytospora mali</name>
    <name type="common">Apple Valsa canker fungus</name>
    <name type="synonym">Valsa mali</name>
    <dbReference type="NCBI Taxonomy" id="578113"/>
    <lineage>
        <taxon>Eukaryota</taxon>
        <taxon>Fungi</taxon>
        <taxon>Dikarya</taxon>
        <taxon>Ascomycota</taxon>
        <taxon>Pezizomycotina</taxon>
        <taxon>Sordariomycetes</taxon>
        <taxon>Sordariomycetidae</taxon>
        <taxon>Diaporthales</taxon>
        <taxon>Cytosporaceae</taxon>
        <taxon>Cytospora</taxon>
    </lineage>
</organism>
<dbReference type="AlphaFoldDB" id="A0A194US55"/>
<dbReference type="PRINTS" id="PR00793">
    <property type="entry name" value="PROAMNOPTASE"/>
</dbReference>
<dbReference type="STRING" id="694573.A0A194US55"/>
<dbReference type="GO" id="GO:0006508">
    <property type="term" value="P:proteolysis"/>
    <property type="evidence" value="ECO:0007669"/>
    <property type="project" value="InterPro"/>
</dbReference>
<dbReference type="PIRSF" id="PIRSF005539">
    <property type="entry name" value="Pept_S33_TRI_F1"/>
    <property type="match status" value="1"/>
</dbReference>
<dbReference type="EMBL" id="KN714674">
    <property type="protein sequence ID" value="KUI54510.1"/>
    <property type="molecule type" value="Genomic_DNA"/>
</dbReference>
<dbReference type="InterPro" id="IPR000073">
    <property type="entry name" value="AB_hydrolase_1"/>
</dbReference>
<keyword evidence="2" id="KW-0378">Hydrolase</keyword>